<feature type="domain" description="Mei2-like C-terminal RNA recognition motif" evidence="1">
    <location>
        <begin position="292"/>
        <end position="387"/>
    </location>
</feature>
<dbReference type="OrthoDB" id="417481at2759"/>
<evidence type="ECO:0000313" key="3">
    <source>
        <dbReference type="Proteomes" id="UP000245699"/>
    </source>
</evidence>
<dbReference type="Pfam" id="PF04059">
    <property type="entry name" value="RRM_2"/>
    <property type="match status" value="1"/>
</dbReference>
<dbReference type="EMBL" id="MBFT01001082">
    <property type="protein sequence ID" value="PVU85482.1"/>
    <property type="molecule type" value="Genomic_DNA"/>
</dbReference>
<dbReference type="STRING" id="61424.A0A2T9XZG4"/>
<dbReference type="SUPFAM" id="SSF54928">
    <property type="entry name" value="RNA-binding domain, RBD"/>
    <property type="match status" value="1"/>
</dbReference>
<protein>
    <recommendedName>
        <fullName evidence="1">Mei2-like C-terminal RNA recognition motif domain-containing protein</fullName>
    </recommendedName>
</protein>
<evidence type="ECO:0000259" key="1">
    <source>
        <dbReference type="Pfam" id="PF04059"/>
    </source>
</evidence>
<keyword evidence="3" id="KW-1185">Reference proteome</keyword>
<gene>
    <name evidence="2" type="ORF">BB559_006986</name>
</gene>
<accession>A0A2T9XZG4</accession>
<dbReference type="Proteomes" id="UP000245699">
    <property type="component" value="Unassembled WGS sequence"/>
</dbReference>
<proteinExistence type="predicted"/>
<dbReference type="GO" id="GO:0003676">
    <property type="term" value="F:nucleic acid binding"/>
    <property type="evidence" value="ECO:0007669"/>
    <property type="project" value="InterPro"/>
</dbReference>
<comment type="caution">
    <text evidence="2">The sequence shown here is derived from an EMBL/GenBank/DDBJ whole genome shotgun (WGS) entry which is preliminary data.</text>
</comment>
<reference evidence="2 3" key="1">
    <citation type="journal article" date="2018" name="MBio">
        <title>Comparative Genomics Reveals the Core Gene Toolbox for the Fungus-Insect Symbiosis.</title>
        <authorList>
            <person name="Wang Y."/>
            <person name="Stata M."/>
            <person name="Wang W."/>
            <person name="Stajich J.E."/>
            <person name="White M.M."/>
            <person name="Moncalvo J.M."/>
        </authorList>
    </citation>
    <scope>NUCLEOTIDE SEQUENCE [LARGE SCALE GENOMIC DNA]</scope>
    <source>
        <strain evidence="2 3">AUS-77-4</strain>
    </source>
</reference>
<organism evidence="2 3">
    <name type="scientific">Furculomyces boomerangus</name>
    <dbReference type="NCBI Taxonomy" id="61424"/>
    <lineage>
        <taxon>Eukaryota</taxon>
        <taxon>Fungi</taxon>
        <taxon>Fungi incertae sedis</taxon>
        <taxon>Zoopagomycota</taxon>
        <taxon>Kickxellomycotina</taxon>
        <taxon>Harpellomycetes</taxon>
        <taxon>Harpellales</taxon>
        <taxon>Harpellaceae</taxon>
        <taxon>Furculomyces</taxon>
    </lineage>
</organism>
<evidence type="ECO:0000313" key="2">
    <source>
        <dbReference type="EMBL" id="PVU85482.1"/>
    </source>
</evidence>
<dbReference type="AlphaFoldDB" id="A0A2T9XZG4"/>
<dbReference type="InterPro" id="IPR035979">
    <property type="entry name" value="RBD_domain_sf"/>
</dbReference>
<sequence length="433" mass="50199">MELKKISSWETSMKHGMYIHHIVTGNKISQYQEFEKTYPITSKIEKLIKEEIPFTYNKNTIPKPIMIKDTHTVLKRAVKICPIISRIGNSELKMILKEYGDIKDVYLYPYSDSECECGNAAIVEFYDSRSVNMVIQSSLGSFDMMLYFTEIVRAEQCDVKESGGFGGTELDSIFIGGEDGIEISRMFYEAPEIQRIYFGEVDGEPCSLLEFYDIRKAAYYHQFLKKYDDIYTLLTNKNKISGFVKLSQKNVRMKTRSCIKDDGNERSTLGSSSVPEPVRFNIKNVLSGQDTRLMLMIRNIPNRYNKRQFLEWAMECGKGKFDFMYLRIDWNTKRNSGFGFIHFCDSSSLTEFATLKGNQPWPLHESQKLCLFAYAEEQNLEKLMQRFNSKGMRHSSWEYQPSSFYTSGRHSGLEVIPYWALGESECNVNMTDS</sequence>
<name>A0A2T9XZG4_9FUNG</name>
<dbReference type="InterPro" id="IPR007201">
    <property type="entry name" value="Mei2-like_Rrm_C"/>
</dbReference>